<dbReference type="InterPro" id="IPR029063">
    <property type="entry name" value="SAM-dependent_MTases_sf"/>
</dbReference>
<dbReference type="PANTHER" id="PTHR41313:SF1">
    <property type="entry name" value="DNA METHYLASE ADENINE-SPECIFIC DOMAIN-CONTAINING PROTEIN"/>
    <property type="match status" value="1"/>
</dbReference>
<gene>
    <name evidence="2" type="ORF">KIMC2_09310</name>
</gene>
<dbReference type="AlphaFoldDB" id="A0AAU9CR08"/>
<reference evidence="2 3" key="1">
    <citation type="journal article" date="2023" name="Microbiol. Spectr.">
        <title>Symbiosis of Carpenter Bees with Uncharacterized Lactic Acid Bacteria Showing NAD Auxotrophy.</title>
        <authorList>
            <person name="Kawasaki S."/>
            <person name="Ozawa K."/>
            <person name="Mori T."/>
            <person name="Yamamoto A."/>
            <person name="Ito M."/>
            <person name="Ohkuma M."/>
            <person name="Sakamoto M."/>
            <person name="Matsutani M."/>
        </authorList>
    </citation>
    <scope>NUCLEOTIDE SEQUENCE [LARGE SCALE GENOMIC DNA]</scope>
    <source>
        <strain evidence="2 3">KimC2</strain>
    </source>
</reference>
<accession>A0AAU9CR08</accession>
<feature type="domain" description="DNA methylase adenine-specific" evidence="1">
    <location>
        <begin position="78"/>
        <end position="293"/>
    </location>
</feature>
<dbReference type="GO" id="GO:0008170">
    <property type="term" value="F:N-methyltransferase activity"/>
    <property type="evidence" value="ECO:0007669"/>
    <property type="project" value="InterPro"/>
</dbReference>
<keyword evidence="2" id="KW-0808">Transferase</keyword>
<protein>
    <submittedName>
        <fullName evidence="2">DNA methyltransferase</fullName>
    </submittedName>
</protein>
<dbReference type="PANTHER" id="PTHR41313">
    <property type="entry name" value="ADENINE-SPECIFIC METHYLTRANSFERASE"/>
    <property type="match status" value="1"/>
</dbReference>
<dbReference type="Gene3D" id="3.40.50.150">
    <property type="entry name" value="Vaccinia Virus protein VP39"/>
    <property type="match status" value="1"/>
</dbReference>
<proteinExistence type="predicted"/>
<keyword evidence="3" id="KW-1185">Reference proteome</keyword>
<dbReference type="Proteomes" id="UP001321804">
    <property type="component" value="Chromosome"/>
</dbReference>
<evidence type="ECO:0000313" key="3">
    <source>
        <dbReference type="Proteomes" id="UP001321804"/>
    </source>
</evidence>
<dbReference type="GO" id="GO:0003677">
    <property type="term" value="F:DNA binding"/>
    <property type="evidence" value="ECO:0007669"/>
    <property type="project" value="InterPro"/>
</dbReference>
<dbReference type="EMBL" id="AP026801">
    <property type="protein sequence ID" value="BDR56369.1"/>
    <property type="molecule type" value="Genomic_DNA"/>
</dbReference>
<dbReference type="Pfam" id="PF02384">
    <property type="entry name" value="N6_Mtase"/>
    <property type="match status" value="1"/>
</dbReference>
<dbReference type="KEGG" id="xak:KIMC2_09310"/>
<sequence>MDNNILKNFNQIYKEFNFTDINEISNFVTDLNTSETTNPTIKKYNLNKLDLYNKQLLVESIIINVLVKNDPDFNHRLTPPSIGVIFSEIISVLIKKEPANIVDFGVGSGSLIFSILSNLKNGNINAFGVDNNEDFIHLAQNYRSLFNFRNSVDLIFDDVIGYEPLDKVDFVIGDLPVGYYPQKDNISDFKVKVSDDYTYVQNLFVEKSLKILKKNGFAIFAAPQNIFTSKQNGVLLNIIRENAFIQGIISLPLNSFVDKKFAKSIIILQKQGSSAKQINPVLIYEFQNIEDIKSYQKLFSIINAWSKEIKE</sequence>
<evidence type="ECO:0000259" key="1">
    <source>
        <dbReference type="Pfam" id="PF02384"/>
    </source>
</evidence>
<dbReference type="InterPro" id="IPR003356">
    <property type="entry name" value="DNA_methylase_A-5"/>
</dbReference>
<evidence type="ECO:0000313" key="2">
    <source>
        <dbReference type="EMBL" id="BDR56369.1"/>
    </source>
</evidence>
<dbReference type="InterPro" id="IPR052933">
    <property type="entry name" value="DNA_Protect_Modify"/>
</dbReference>
<dbReference type="CDD" id="cd02440">
    <property type="entry name" value="AdoMet_MTases"/>
    <property type="match status" value="1"/>
</dbReference>
<keyword evidence="2" id="KW-0489">Methyltransferase</keyword>
<dbReference type="GO" id="GO:0032259">
    <property type="term" value="P:methylation"/>
    <property type="evidence" value="ECO:0007669"/>
    <property type="project" value="UniProtKB-KW"/>
</dbReference>
<dbReference type="RefSeq" id="WP_317698289.1">
    <property type="nucleotide sequence ID" value="NZ_AP026801.1"/>
</dbReference>
<name>A0AAU9CR08_9LACO</name>
<organism evidence="2 3">
    <name type="scientific">Xylocopilactobacillus apis</name>
    <dbReference type="NCBI Taxonomy" id="2932183"/>
    <lineage>
        <taxon>Bacteria</taxon>
        <taxon>Bacillati</taxon>
        <taxon>Bacillota</taxon>
        <taxon>Bacilli</taxon>
        <taxon>Lactobacillales</taxon>
        <taxon>Lactobacillaceae</taxon>
        <taxon>Xylocopilactobacillus</taxon>
    </lineage>
</organism>
<dbReference type="SUPFAM" id="SSF53335">
    <property type="entry name" value="S-adenosyl-L-methionine-dependent methyltransferases"/>
    <property type="match status" value="1"/>
</dbReference>